<keyword evidence="2" id="KW-1185">Reference proteome</keyword>
<evidence type="ECO:0000313" key="2">
    <source>
        <dbReference type="Proteomes" id="UP000194139"/>
    </source>
</evidence>
<gene>
    <name evidence="1" type="ORF">CAL13_10680</name>
</gene>
<proteinExistence type="predicted"/>
<protein>
    <recommendedName>
        <fullName evidence="3">Toxin HigB-2</fullName>
    </recommendedName>
</protein>
<dbReference type="InterPro" id="IPR009387">
    <property type="entry name" value="HigB-2"/>
</dbReference>
<evidence type="ECO:0000313" key="1">
    <source>
        <dbReference type="EMBL" id="ARP86619.1"/>
    </source>
</evidence>
<accession>A0A1W6Z0G9</accession>
<organism evidence="1 2">
    <name type="scientific">Bordetella genomosp. 9</name>
    <dbReference type="NCBI Taxonomy" id="1416803"/>
    <lineage>
        <taxon>Bacteria</taxon>
        <taxon>Pseudomonadati</taxon>
        <taxon>Pseudomonadota</taxon>
        <taxon>Betaproteobacteria</taxon>
        <taxon>Burkholderiales</taxon>
        <taxon>Alcaligenaceae</taxon>
        <taxon>Bordetella</taxon>
    </lineage>
</organism>
<evidence type="ECO:0008006" key="3">
    <source>
        <dbReference type="Google" id="ProtNLM"/>
    </source>
</evidence>
<reference evidence="1 2" key="1">
    <citation type="submission" date="2017-05" db="EMBL/GenBank/DDBJ databases">
        <title>Complete and WGS of Bordetella genogroups.</title>
        <authorList>
            <person name="Spilker T."/>
            <person name="LiPuma J."/>
        </authorList>
    </citation>
    <scope>NUCLEOTIDE SEQUENCE [LARGE SCALE GENOMIC DNA]</scope>
    <source>
        <strain evidence="1 2">AU17164</strain>
    </source>
</reference>
<name>A0A1W6Z0G9_9BORD</name>
<dbReference type="Pfam" id="PF06296">
    <property type="entry name" value="RelE"/>
    <property type="match status" value="1"/>
</dbReference>
<dbReference type="RefSeq" id="WP_086072354.1">
    <property type="nucleotide sequence ID" value="NZ_CP021109.1"/>
</dbReference>
<dbReference type="PIRSF" id="PIRSF039032">
    <property type="entry name" value="HigB-2"/>
    <property type="match status" value="1"/>
</dbReference>
<dbReference type="EMBL" id="CP021109">
    <property type="protein sequence ID" value="ARP86619.1"/>
    <property type="molecule type" value="Genomic_DNA"/>
</dbReference>
<sequence>MEFIETPVFTRLISSLLSDQEYAGLQQLLIENPERGDLIRGGGGIRKVRYGRQGIGKSGGIRVIYYWISEHHRIYMLAAYPKCRKDDLTPGEISILRDFVKEL</sequence>
<dbReference type="AlphaFoldDB" id="A0A1W6Z0G9"/>
<dbReference type="Proteomes" id="UP000194139">
    <property type="component" value="Chromosome"/>
</dbReference>